<proteinExistence type="predicted"/>
<evidence type="ECO:0000313" key="7">
    <source>
        <dbReference type="Proteomes" id="UP001196661"/>
    </source>
</evidence>
<dbReference type="InterPro" id="IPR003018">
    <property type="entry name" value="GAF"/>
</dbReference>
<evidence type="ECO:0000256" key="3">
    <source>
        <dbReference type="ARBA" id="ARBA00022777"/>
    </source>
</evidence>
<reference evidence="6 7" key="1">
    <citation type="journal article" date="2021" name="Mar. Drugs">
        <title>Genome Reduction and Secondary Metabolism of the Marine Sponge-Associated Cyanobacterium Leptothoe.</title>
        <authorList>
            <person name="Konstantinou D."/>
            <person name="Popin R.V."/>
            <person name="Fewer D.P."/>
            <person name="Sivonen K."/>
            <person name="Gkelis S."/>
        </authorList>
    </citation>
    <scope>NUCLEOTIDE SEQUENCE [LARGE SCALE GENOMIC DNA]</scope>
    <source>
        <strain evidence="6 7">TAU-MAC 1615</strain>
    </source>
</reference>
<feature type="region of interest" description="Disordered" evidence="4">
    <location>
        <begin position="1"/>
        <end position="23"/>
    </location>
</feature>
<dbReference type="SMART" id="SM00065">
    <property type="entry name" value="GAF"/>
    <property type="match status" value="1"/>
</dbReference>
<dbReference type="Gene3D" id="3.30.565.10">
    <property type="entry name" value="Histidine kinase-like ATPase, C-terminal domain"/>
    <property type="match status" value="1"/>
</dbReference>
<evidence type="ECO:0000256" key="4">
    <source>
        <dbReference type="SAM" id="MobiDB-lite"/>
    </source>
</evidence>
<dbReference type="GO" id="GO:0016301">
    <property type="term" value="F:kinase activity"/>
    <property type="evidence" value="ECO:0007669"/>
    <property type="project" value="UniProtKB-KW"/>
</dbReference>
<comment type="caution">
    <text evidence="6">The sequence shown here is derived from an EMBL/GenBank/DDBJ whole genome shotgun (WGS) entry which is preliminary data.</text>
</comment>
<feature type="compositionally biased region" description="Polar residues" evidence="4">
    <location>
        <begin position="8"/>
        <end position="18"/>
    </location>
</feature>
<evidence type="ECO:0000259" key="5">
    <source>
        <dbReference type="PROSITE" id="PS50109"/>
    </source>
</evidence>
<feature type="region of interest" description="Disordered" evidence="4">
    <location>
        <begin position="491"/>
        <end position="512"/>
    </location>
</feature>
<dbReference type="CDD" id="cd00082">
    <property type="entry name" value="HisKA"/>
    <property type="match status" value="1"/>
</dbReference>
<evidence type="ECO:0000256" key="2">
    <source>
        <dbReference type="ARBA" id="ARBA00012438"/>
    </source>
</evidence>
<dbReference type="Gene3D" id="1.10.287.130">
    <property type="match status" value="1"/>
</dbReference>
<dbReference type="InterPro" id="IPR003661">
    <property type="entry name" value="HisK_dim/P_dom"/>
</dbReference>
<comment type="catalytic activity">
    <reaction evidence="1">
        <text>ATP + protein L-histidine = ADP + protein N-phospho-L-histidine.</text>
        <dbReference type="EC" id="2.7.13.3"/>
    </reaction>
</comment>
<dbReference type="SUPFAM" id="SSF47384">
    <property type="entry name" value="Homodimeric domain of signal transducing histidine kinase"/>
    <property type="match status" value="1"/>
</dbReference>
<dbReference type="Proteomes" id="UP001196661">
    <property type="component" value="Unassembled WGS sequence"/>
</dbReference>
<sequence length="512" mass="56557">MHYGVTPAETSHQPTQPISPRLACSLDGISPTERDKLRMRTLEELKLLGSAPIPIFEEAAQSASRLLAAPICLISIFNQENQVFKATMGLSSLGLMNQLAATRELPKQESFGIQVIDSGQSVMLSDVTKHQAFSHSILVQKYGVHAYLGVPLMTSDRCCIGTLEIMDIMPRQYTQQDLALLELNARWAMSEYEKQCWLENGKIQQNSNSAPVGDALNIPVQGKIDTLRVNLISQLTQELRNPLTTITGMASMLSRKIYGPLTDKQQEYATIVLESSQNLLALTNEIMELGVLDEHPSQLSLASEDIEMLAQQSLQPIETSYQTQKSDLKLTVEPGSRIWVLDKNIIKQLLYNLILSISAAATDGSTIRLHVSRKDNRLHLATWVKNPWLGEDLPQTVIMWAQRNNLIPTPSAPESTYGFDMLTEMPAIGGQAEESQLIDARQELGLLLSQQLTELHGGEILIQGSYNHGYRYVVALPQFEVPQQPKAAINTQAPTGSQAPTGNQTPMASTYG</sequence>
<dbReference type="PANTHER" id="PTHR43102">
    <property type="entry name" value="SLR1143 PROTEIN"/>
    <property type="match status" value="1"/>
</dbReference>
<evidence type="ECO:0000313" key="6">
    <source>
        <dbReference type="EMBL" id="MBT9311300.1"/>
    </source>
</evidence>
<dbReference type="EMBL" id="JADOER010000004">
    <property type="protein sequence ID" value="MBT9311300.1"/>
    <property type="molecule type" value="Genomic_DNA"/>
</dbReference>
<gene>
    <name evidence="6" type="ORF">IXB28_03705</name>
</gene>
<dbReference type="SUPFAM" id="SSF55874">
    <property type="entry name" value="ATPase domain of HSP90 chaperone/DNA topoisomerase II/histidine kinase"/>
    <property type="match status" value="1"/>
</dbReference>
<dbReference type="SMART" id="SM00388">
    <property type="entry name" value="HisKA"/>
    <property type="match status" value="1"/>
</dbReference>
<accession>A0ABS5Y0E4</accession>
<name>A0ABS5Y0E4_9CYAN</name>
<dbReference type="PANTHER" id="PTHR43102:SF2">
    <property type="entry name" value="GAF DOMAIN-CONTAINING PROTEIN"/>
    <property type="match status" value="1"/>
</dbReference>
<dbReference type="RefSeq" id="WP_215617194.1">
    <property type="nucleotide sequence ID" value="NZ_JADOER010000004.1"/>
</dbReference>
<dbReference type="InterPro" id="IPR036097">
    <property type="entry name" value="HisK_dim/P_sf"/>
</dbReference>
<dbReference type="EC" id="2.7.13.3" evidence="2"/>
<dbReference type="Pfam" id="PF00512">
    <property type="entry name" value="HisKA"/>
    <property type="match status" value="1"/>
</dbReference>
<dbReference type="InterPro" id="IPR005467">
    <property type="entry name" value="His_kinase_dom"/>
</dbReference>
<evidence type="ECO:0000256" key="1">
    <source>
        <dbReference type="ARBA" id="ARBA00000085"/>
    </source>
</evidence>
<dbReference type="InterPro" id="IPR029016">
    <property type="entry name" value="GAF-like_dom_sf"/>
</dbReference>
<organism evidence="6 7">
    <name type="scientific">Leptothoe kymatousa TAU-MAC 1615</name>
    <dbReference type="NCBI Taxonomy" id="2364775"/>
    <lineage>
        <taxon>Bacteria</taxon>
        <taxon>Bacillati</taxon>
        <taxon>Cyanobacteriota</taxon>
        <taxon>Cyanophyceae</taxon>
        <taxon>Nodosilineales</taxon>
        <taxon>Cymatolegaceae</taxon>
        <taxon>Leptothoe</taxon>
        <taxon>Leptothoe kymatousa</taxon>
    </lineage>
</organism>
<keyword evidence="7" id="KW-1185">Reference proteome</keyword>
<keyword evidence="3 6" id="KW-0418">Kinase</keyword>
<dbReference type="Gene3D" id="3.30.450.40">
    <property type="match status" value="1"/>
</dbReference>
<dbReference type="InterPro" id="IPR036890">
    <property type="entry name" value="HATPase_C_sf"/>
</dbReference>
<dbReference type="Pfam" id="PF01590">
    <property type="entry name" value="GAF"/>
    <property type="match status" value="1"/>
</dbReference>
<feature type="domain" description="Histidine kinase" evidence="5">
    <location>
        <begin position="234"/>
        <end position="480"/>
    </location>
</feature>
<dbReference type="PROSITE" id="PS50109">
    <property type="entry name" value="HIS_KIN"/>
    <property type="match status" value="1"/>
</dbReference>
<protein>
    <recommendedName>
        <fullName evidence="2">histidine kinase</fullName>
        <ecNumber evidence="2">2.7.13.3</ecNumber>
    </recommendedName>
</protein>
<dbReference type="SUPFAM" id="SSF55781">
    <property type="entry name" value="GAF domain-like"/>
    <property type="match status" value="1"/>
</dbReference>
<keyword evidence="3 6" id="KW-0808">Transferase</keyword>